<sequence length="232" mass="26501">MALYSFWYFFEGVVPQDDESLNGKEGLAGIRLSPVFPTSSNMDQSAYQIECLYLYSEWNVCSVNEPSSNDSTTPGSFSSFQSDYFDIQFTSSPSGSASNNRMPMPIHFEYQQTTTTFQYVSYLSSFDASSFIQWTSLDPQRITAGKHLSRLKDVSLKQRNFLSEPGPTFFHSALRTRPRVFIFSPQFWAFPPGICIPAGKVTLGIFDPFYNWLYKFNRHACEWYTPLIALSP</sequence>
<protein>
    <submittedName>
        <fullName evidence="1">Uncharacterized protein</fullName>
    </submittedName>
</protein>
<name>A0A1Q3DX50_LENED</name>
<reference evidence="1 2" key="2">
    <citation type="submission" date="2017-02" db="EMBL/GenBank/DDBJ databases">
        <title>A genome survey and senescence transcriptome analysis in Lentinula edodes.</title>
        <authorList>
            <person name="Sakamoto Y."/>
            <person name="Nakade K."/>
            <person name="Sato S."/>
            <person name="Yoshida Y."/>
            <person name="Miyazaki K."/>
            <person name="Natsume S."/>
            <person name="Konno N."/>
        </authorList>
    </citation>
    <scope>NUCLEOTIDE SEQUENCE [LARGE SCALE GENOMIC DNA]</scope>
    <source>
        <strain evidence="1 2">NBRC 111202</strain>
    </source>
</reference>
<reference evidence="1 2" key="1">
    <citation type="submission" date="2016-08" db="EMBL/GenBank/DDBJ databases">
        <authorList>
            <consortium name="Lentinula edodes genome sequencing consortium"/>
            <person name="Sakamoto Y."/>
            <person name="Nakade K."/>
            <person name="Sato S."/>
            <person name="Yoshida Y."/>
            <person name="Miyazaki K."/>
            <person name="Natsume S."/>
            <person name="Konno N."/>
        </authorList>
    </citation>
    <scope>NUCLEOTIDE SEQUENCE [LARGE SCALE GENOMIC DNA]</scope>
    <source>
        <strain evidence="1 2">NBRC 111202</strain>
    </source>
</reference>
<dbReference type="AlphaFoldDB" id="A0A1Q3DX50"/>
<organism evidence="1 2">
    <name type="scientific">Lentinula edodes</name>
    <name type="common">Shiitake mushroom</name>
    <name type="synonym">Lentinus edodes</name>
    <dbReference type="NCBI Taxonomy" id="5353"/>
    <lineage>
        <taxon>Eukaryota</taxon>
        <taxon>Fungi</taxon>
        <taxon>Dikarya</taxon>
        <taxon>Basidiomycota</taxon>
        <taxon>Agaricomycotina</taxon>
        <taxon>Agaricomycetes</taxon>
        <taxon>Agaricomycetidae</taxon>
        <taxon>Agaricales</taxon>
        <taxon>Marasmiineae</taxon>
        <taxon>Omphalotaceae</taxon>
        <taxon>Lentinula</taxon>
    </lineage>
</organism>
<comment type="caution">
    <text evidence="1">The sequence shown here is derived from an EMBL/GenBank/DDBJ whole genome shotgun (WGS) entry which is preliminary data.</text>
</comment>
<gene>
    <name evidence="1" type="ORF">LENED_001046</name>
</gene>
<accession>A0A1Q3DX50</accession>
<proteinExistence type="predicted"/>
<keyword evidence="2" id="KW-1185">Reference proteome</keyword>
<evidence type="ECO:0000313" key="2">
    <source>
        <dbReference type="Proteomes" id="UP000188533"/>
    </source>
</evidence>
<evidence type="ECO:0000313" key="1">
    <source>
        <dbReference type="EMBL" id="GAV99582.1"/>
    </source>
</evidence>
<dbReference type="EMBL" id="BDGU01000015">
    <property type="protein sequence ID" value="GAV99582.1"/>
    <property type="molecule type" value="Genomic_DNA"/>
</dbReference>
<dbReference type="Proteomes" id="UP000188533">
    <property type="component" value="Unassembled WGS sequence"/>
</dbReference>